<evidence type="ECO:0000259" key="10">
    <source>
        <dbReference type="Pfam" id="PF04042"/>
    </source>
</evidence>
<keyword evidence="13" id="KW-1185">Reference proteome</keyword>
<evidence type="ECO:0000256" key="9">
    <source>
        <dbReference type="ARBA" id="ARBA00049244"/>
    </source>
</evidence>
<evidence type="ECO:0000313" key="13">
    <source>
        <dbReference type="Proteomes" id="UP000001996"/>
    </source>
</evidence>
<dbReference type="PANTHER" id="PTHR10416:SF0">
    <property type="entry name" value="DNA POLYMERASE DELTA SUBUNIT 2"/>
    <property type="match status" value="1"/>
</dbReference>
<evidence type="ECO:0000256" key="3">
    <source>
        <dbReference type="ARBA" id="ARBA00012417"/>
    </source>
</evidence>
<name>A5E300_LODEL</name>
<dbReference type="Pfam" id="PF18018">
    <property type="entry name" value="DNA_pol_D_N"/>
    <property type="match status" value="1"/>
</dbReference>
<dbReference type="InterPro" id="IPR007185">
    <property type="entry name" value="DNA_pol_a/d/e_bsu"/>
</dbReference>
<dbReference type="HOGENOM" id="CLU_021763_1_0_1"/>
<dbReference type="GO" id="GO:0016035">
    <property type="term" value="C:zeta DNA polymerase complex"/>
    <property type="evidence" value="ECO:0007669"/>
    <property type="project" value="EnsemblFungi"/>
</dbReference>
<evidence type="ECO:0000256" key="1">
    <source>
        <dbReference type="ARBA" id="ARBA00004123"/>
    </source>
</evidence>
<dbReference type="InterPro" id="IPR040663">
    <property type="entry name" value="DNA_pol_D_N"/>
</dbReference>
<dbReference type="Proteomes" id="UP000001996">
    <property type="component" value="Unassembled WGS sequence"/>
</dbReference>
<dbReference type="PANTHER" id="PTHR10416">
    <property type="entry name" value="DNA POLYMERASE DELTA SUBUNIT 2"/>
    <property type="match status" value="1"/>
</dbReference>
<dbReference type="GO" id="GO:0006278">
    <property type="term" value="P:RNA-templated DNA biosynthetic process"/>
    <property type="evidence" value="ECO:0007669"/>
    <property type="project" value="EnsemblFungi"/>
</dbReference>
<sequence>MPSQNHIFHKLDDKPVHRAVAEIPTEFEKRNEFFLSPTSRKYDKQYFSMYQYRLTHLKNRVTSNALKKWGDGVKTIDGQTIYKQDKILDIKSGKLCWVVGTVFCDAKYKLNILNDVEKGTDDVLPLVPVSYLDENDEQPVVMLEDESGRAVLHNEEFLNRNLLVTGCIVAVLGIEVQAGIFEIMDVAYPECAPQKPLSPPQSRAKKIAIVSGLNIGAEGDYDLKIELLKQFLLGETGSSSDSEYSSNIARLIIAGDSIEPIRDVAAEEDLRNFVTTNNYGSKNITKYTTESLQKLDNFINEVIVNLPISIMPGDHDPSEICIPQQPLHRSIFKSSLSLVSDDRLERLTNPVWLEIDGVKILGTSGQNVNDVKRYMTRSTAQDSMKIMKSSMSWQNFVPTAPDTLYCYPYDDYDPFIFTDTLPHVYFAGNQTKYEADTYTCPESGSKVSLVSIPEFKTTGEFVVFDLGTMQSEVVKVKIT</sequence>
<dbReference type="AlphaFoldDB" id="A5E300"/>
<dbReference type="Gene3D" id="3.60.21.50">
    <property type="match status" value="1"/>
</dbReference>
<dbReference type="GeneID" id="5231922"/>
<dbReference type="EC" id="2.7.7.7" evidence="3"/>
<dbReference type="GO" id="GO:0006273">
    <property type="term" value="P:lagging strand elongation"/>
    <property type="evidence" value="ECO:0007669"/>
    <property type="project" value="UniProtKB-ARBA"/>
</dbReference>
<keyword evidence="4" id="KW-0808">Transferase</keyword>
<accession>A5E300</accession>
<keyword evidence="6" id="KW-0235">DNA replication</keyword>
<evidence type="ECO:0000313" key="12">
    <source>
        <dbReference type="EMBL" id="EDK45808.1"/>
    </source>
</evidence>
<comment type="catalytic activity">
    <reaction evidence="9">
        <text>DNA(n) + a 2'-deoxyribonucleoside 5'-triphosphate = DNA(n+1) + diphosphate</text>
        <dbReference type="Rhea" id="RHEA:22508"/>
        <dbReference type="Rhea" id="RHEA-COMP:17339"/>
        <dbReference type="Rhea" id="RHEA-COMP:17340"/>
        <dbReference type="ChEBI" id="CHEBI:33019"/>
        <dbReference type="ChEBI" id="CHEBI:61560"/>
        <dbReference type="ChEBI" id="CHEBI:173112"/>
        <dbReference type="EC" id="2.7.7.7"/>
    </reaction>
</comment>
<evidence type="ECO:0000259" key="11">
    <source>
        <dbReference type="Pfam" id="PF18018"/>
    </source>
</evidence>
<dbReference type="Pfam" id="PF04042">
    <property type="entry name" value="DNA_pol_E_B"/>
    <property type="match status" value="1"/>
</dbReference>
<evidence type="ECO:0000256" key="6">
    <source>
        <dbReference type="ARBA" id="ARBA00022705"/>
    </source>
</evidence>
<organism evidence="12 13">
    <name type="scientific">Lodderomyces elongisporus (strain ATCC 11503 / CBS 2605 / JCM 1781 / NBRC 1676 / NRRL YB-4239)</name>
    <name type="common">Yeast</name>
    <name type="synonym">Saccharomyces elongisporus</name>
    <dbReference type="NCBI Taxonomy" id="379508"/>
    <lineage>
        <taxon>Eukaryota</taxon>
        <taxon>Fungi</taxon>
        <taxon>Dikarya</taxon>
        <taxon>Ascomycota</taxon>
        <taxon>Saccharomycotina</taxon>
        <taxon>Pichiomycetes</taxon>
        <taxon>Debaryomycetaceae</taxon>
        <taxon>Candida/Lodderomyces clade</taxon>
        <taxon>Lodderomyces</taxon>
    </lineage>
</organism>
<reference evidence="12 13" key="1">
    <citation type="journal article" date="2009" name="Nature">
        <title>Evolution of pathogenicity and sexual reproduction in eight Candida genomes.</title>
        <authorList>
            <person name="Butler G."/>
            <person name="Rasmussen M.D."/>
            <person name="Lin M.F."/>
            <person name="Santos M.A."/>
            <person name="Sakthikumar S."/>
            <person name="Munro C.A."/>
            <person name="Rheinbay E."/>
            <person name="Grabherr M."/>
            <person name="Forche A."/>
            <person name="Reedy J.L."/>
            <person name="Agrafioti I."/>
            <person name="Arnaud M.B."/>
            <person name="Bates S."/>
            <person name="Brown A.J."/>
            <person name="Brunke S."/>
            <person name="Costanzo M.C."/>
            <person name="Fitzpatrick D.A."/>
            <person name="de Groot P.W."/>
            <person name="Harris D."/>
            <person name="Hoyer L.L."/>
            <person name="Hube B."/>
            <person name="Klis F.M."/>
            <person name="Kodira C."/>
            <person name="Lennard N."/>
            <person name="Logue M.E."/>
            <person name="Martin R."/>
            <person name="Neiman A.M."/>
            <person name="Nikolaou E."/>
            <person name="Quail M.A."/>
            <person name="Quinn J."/>
            <person name="Santos M.C."/>
            <person name="Schmitzberger F.F."/>
            <person name="Sherlock G."/>
            <person name="Shah P."/>
            <person name="Silverstein K.A."/>
            <person name="Skrzypek M.S."/>
            <person name="Soll D."/>
            <person name="Staggs R."/>
            <person name="Stansfield I."/>
            <person name="Stumpf M.P."/>
            <person name="Sudbery P.E."/>
            <person name="Srikantha T."/>
            <person name="Zeng Q."/>
            <person name="Berman J."/>
            <person name="Berriman M."/>
            <person name="Heitman J."/>
            <person name="Gow N.A."/>
            <person name="Lorenz M.C."/>
            <person name="Birren B.W."/>
            <person name="Kellis M."/>
            <person name="Cuomo C.A."/>
        </authorList>
    </citation>
    <scope>NUCLEOTIDE SEQUENCE [LARGE SCALE GENOMIC DNA]</scope>
    <source>
        <strain evidence="13">ATCC 11503 / BCRC 21390 / CBS 2605 / JCM 1781 / NBRC 1676 / NRRL YB-4239</strain>
    </source>
</reference>
<keyword evidence="7" id="KW-0239">DNA-directed DNA polymerase</keyword>
<dbReference type="EMBL" id="CH981528">
    <property type="protein sequence ID" value="EDK45808.1"/>
    <property type="molecule type" value="Genomic_DNA"/>
</dbReference>
<dbReference type="GO" id="GO:0006281">
    <property type="term" value="P:DNA repair"/>
    <property type="evidence" value="ECO:0007669"/>
    <property type="project" value="UniProtKB-ARBA"/>
</dbReference>
<evidence type="ECO:0000256" key="2">
    <source>
        <dbReference type="ARBA" id="ARBA00006035"/>
    </source>
</evidence>
<gene>
    <name evidence="12" type="ORF">LELG_03987</name>
</gene>
<evidence type="ECO:0000256" key="7">
    <source>
        <dbReference type="ARBA" id="ARBA00022932"/>
    </source>
</evidence>
<dbReference type="GO" id="GO:0003677">
    <property type="term" value="F:DNA binding"/>
    <property type="evidence" value="ECO:0007669"/>
    <property type="project" value="InterPro"/>
</dbReference>
<dbReference type="GO" id="GO:0005829">
    <property type="term" value="C:cytosol"/>
    <property type="evidence" value="ECO:0007669"/>
    <property type="project" value="EnsemblFungi"/>
</dbReference>
<dbReference type="GO" id="GO:0043625">
    <property type="term" value="C:delta DNA polymerase complex"/>
    <property type="evidence" value="ECO:0007669"/>
    <property type="project" value="EnsemblFungi"/>
</dbReference>
<dbReference type="GO" id="GO:0043137">
    <property type="term" value="P:DNA replication, removal of RNA primer"/>
    <property type="evidence" value="ECO:0007669"/>
    <property type="project" value="EnsemblFungi"/>
</dbReference>
<feature type="domain" description="DNA polymerase alpha/delta/epsilon subunit B" evidence="10">
    <location>
        <begin position="207"/>
        <end position="433"/>
    </location>
</feature>
<dbReference type="KEGG" id="lel:PVL30_004807"/>
<evidence type="ECO:0000256" key="5">
    <source>
        <dbReference type="ARBA" id="ARBA00022695"/>
    </source>
</evidence>
<dbReference type="InterPro" id="IPR024826">
    <property type="entry name" value="DNA_pol_delta/II_ssu"/>
</dbReference>
<dbReference type="STRING" id="379508.A5E300"/>
<dbReference type="GO" id="GO:0003887">
    <property type="term" value="F:DNA-directed DNA polymerase activity"/>
    <property type="evidence" value="ECO:0007669"/>
    <property type="project" value="UniProtKB-KW"/>
</dbReference>
<dbReference type="FunFam" id="2.40.50.430:FF:000002">
    <property type="entry name" value="DNA polymerase delta subunit"/>
    <property type="match status" value="1"/>
</dbReference>
<dbReference type="InParanoid" id="A5E300"/>
<comment type="similarity">
    <text evidence="2">Belongs to the DNA polymerase delta/II small subunit family.</text>
</comment>
<dbReference type="FunCoup" id="A5E300">
    <property type="interactions" value="860"/>
</dbReference>
<proteinExistence type="inferred from homology"/>
<keyword evidence="5" id="KW-0548">Nucleotidyltransferase</keyword>
<dbReference type="OrthoDB" id="3763at2759"/>
<evidence type="ECO:0000256" key="4">
    <source>
        <dbReference type="ARBA" id="ARBA00022679"/>
    </source>
</evidence>
<dbReference type="OMA" id="HCILIGT"/>
<feature type="domain" description="DNA polymerase delta subunit OB-fold" evidence="11">
    <location>
        <begin position="45"/>
        <end position="186"/>
    </location>
</feature>
<comment type="subcellular location">
    <subcellularLocation>
        <location evidence="1">Nucleus</location>
    </subcellularLocation>
</comment>
<dbReference type="Gene3D" id="2.40.50.430">
    <property type="match status" value="1"/>
</dbReference>
<keyword evidence="8" id="KW-0539">Nucleus</keyword>
<dbReference type="VEuPathDB" id="FungiDB:LELG_03987"/>
<evidence type="ECO:0000256" key="8">
    <source>
        <dbReference type="ARBA" id="ARBA00023242"/>
    </source>
</evidence>
<dbReference type="eggNOG" id="KOG2732">
    <property type="taxonomic scope" value="Eukaryota"/>
</dbReference>
<protein>
    <recommendedName>
        <fullName evidence="3">DNA-directed DNA polymerase</fullName>
        <ecNumber evidence="3">2.7.7.7</ecNumber>
    </recommendedName>
</protein>